<gene>
    <name evidence="2" type="ORF">IAB74_02710</name>
</gene>
<feature type="domain" description="Nucleotidyl transferase" evidence="1">
    <location>
        <begin position="7"/>
        <end position="185"/>
    </location>
</feature>
<dbReference type="EMBL" id="DVFK01000037">
    <property type="protein sequence ID" value="HIQ67406.1"/>
    <property type="molecule type" value="Genomic_DNA"/>
</dbReference>
<comment type="caution">
    <text evidence="2">The sequence shown here is derived from an EMBL/GenBank/DDBJ whole genome shotgun (WGS) entry which is preliminary data.</text>
</comment>
<reference evidence="2" key="2">
    <citation type="journal article" date="2021" name="PeerJ">
        <title>Extensive microbial diversity within the chicken gut microbiome revealed by metagenomics and culture.</title>
        <authorList>
            <person name="Gilroy R."/>
            <person name="Ravi A."/>
            <person name="Getino M."/>
            <person name="Pursley I."/>
            <person name="Horton D.L."/>
            <person name="Alikhan N.F."/>
            <person name="Baker D."/>
            <person name="Gharbi K."/>
            <person name="Hall N."/>
            <person name="Watson M."/>
            <person name="Adriaenssens E.M."/>
            <person name="Foster-Nyarko E."/>
            <person name="Jarju S."/>
            <person name="Secka A."/>
            <person name="Antonio M."/>
            <person name="Oren A."/>
            <person name="Chaudhuri R.R."/>
            <person name="La Ragione R."/>
            <person name="Hildebrand F."/>
            <person name="Pallen M.J."/>
        </authorList>
    </citation>
    <scope>NUCLEOTIDE SEQUENCE</scope>
    <source>
        <strain evidence="2">13361</strain>
    </source>
</reference>
<evidence type="ECO:0000313" key="3">
    <source>
        <dbReference type="Proteomes" id="UP000886796"/>
    </source>
</evidence>
<name>A0A9D0Z167_9FIRM</name>
<dbReference type="SUPFAM" id="SSF53448">
    <property type="entry name" value="Nucleotide-diphospho-sugar transferases"/>
    <property type="match status" value="1"/>
</dbReference>
<organism evidence="2 3">
    <name type="scientific">Candidatus Faecousia excrementigallinarum</name>
    <dbReference type="NCBI Taxonomy" id="2840806"/>
    <lineage>
        <taxon>Bacteria</taxon>
        <taxon>Bacillati</taxon>
        <taxon>Bacillota</taxon>
        <taxon>Clostridia</taxon>
        <taxon>Eubacteriales</taxon>
        <taxon>Oscillospiraceae</taxon>
        <taxon>Faecousia</taxon>
    </lineage>
</organism>
<sequence>MNKPVLVVLAAGMGSRYGGLKQIDPVGTQGEAILDYSLYDAHRAGFQTAVIIIKEAIKKDFMETVGKRLERCPMEIRYAYQELNKVPEGFTVPEGRTKPWGTSHAVLCARDQIGDAPFGVINADDYYGPEAFQRLYDFLVASKDSRPYEFCMIGYRLGNTVTDNGSVARGVCQTDGEGNLTSIVERTRIEKYAGGIHFTADDGKTWEDVPGDTPVSMNMWGFTQGFVEEIAQRFPEFLRNEVVENPAKAEFYLPMTVGQLLREGAVRVKVLPTGDRWYGVTYAEDKPMVVAALKGLTDQGLYPDGLWAGSACSQCAR</sequence>
<accession>A0A9D0Z167</accession>
<protein>
    <submittedName>
        <fullName evidence="2">Nucleotidyltransferase</fullName>
    </submittedName>
</protein>
<reference evidence="2" key="1">
    <citation type="submission" date="2020-10" db="EMBL/GenBank/DDBJ databases">
        <authorList>
            <person name="Gilroy R."/>
        </authorList>
    </citation>
    <scope>NUCLEOTIDE SEQUENCE</scope>
    <source>
        <strain evidence="2">13361</strain>
    </source>
</reference>
<dbReference type="Proteomes" id="UP000886796">
    <property type="component" value="Unassembled WGS sequence"/>
</dbReference>
<evidence type="ECO:0000313" key="2">
    <source>
        <dbReference type="EMBL" id="HIQ67406.1"/>
    </source>
</evidence>
<dbReference type="AlphaFoldDB" id="A0A9D0Z167"/>
<dbReference type="InterPro" id="IPR005835">
    <property type="entry name" value="NTP_transferase_dom"/>
</dbReference>
<proteinExistence type="predicted"/>
<dbReference type="Gene3D" id="3.90.550.10">
    <property type="entry name" value="Spore Coat Polysaccharide Biosynthesis Protein SpsA, Chain A"/>
    <property type="match status" value="1"/>
</dbReference>
<evidence type="ECO:0000259" key="1">
    <source>
        <dbReference type="Pfam" id="PF00483"/>
    </source>
</evidence>
<dbReference type="Pfam" id="PF00483">
    <property type="entry name" value="NTP_transferase"/>
    <property type="match status" value="1"/>
</dbReference>
<dbReference type="InterPro" id="IPR029044">
    <property type="entry name" value="Nucleotide-diphossugar_trans"/>
</dbReference>